<feature type="non-terminal residue" evidence="2">
    <location>
        <position position="58"/>
    </location>
</feature>
<name>D4XLW5_ACIHA</name>
<reference evidence="3" key="1">
    <citation type="submission" date="2010-03" db="EMBL/GenBank/DDBJ databases">
        <title>Complete sequence of Mobiluncus curtisii ATCC 43063.</title>
        <authorList>
            <person name="Muzny D."/>
            <person name="Qin X."/>
            <person name="Deng J."/>
            <person name="Jiang H."/>
            <person name="Liu Y."/>
            <person name="Qu J."/>
            <person name="Song X.-Z."/>
            <person name="Zhang L."/>
            <person name="Thornton R."/>
            <person name="Coyle M."/>
            <person name="Francisco L."/>
            <person name="Jackson L."/>
            <person name="Javaid M."/>
            <person name="Korchina V."/>
            <person name="Kovar C."/>
            <person name="Mata R."/>
            <person name="Mathew T."/>
            <person name="Ngo R."/>
            <person name="Nguyen L."/>
            <person name="Nguyen N."/>
            <person name="Okwuonu G."/>
            <person name="Ongeri F."/>
            <person name="Pham C."/>
            <person name="Simmons D."/>
            <person name="Wilczek-Boney K."/>
            <person name="Hale W."/>
            <person name="Jakkamsetti A."/>
            <person name="Pham P."/>
            <person name="Ruth R."/>
            <person name="San Lucas F."/>
            <person name="Warren J."/>
            <person name="Zhang J."/>
            <person name="Zhao Z."/>
            <person name="Zhou C."/>
            <person name="Zhu D."/>
            <person name="Lee S."/>
            <person name="Bess C."/>
            <person name="Blankenburg K."/>
            <person name="Forbes L."/>
            <person name="Fu Q."/>
            <person name="Gubbala S."/>
            <person name="Hirani K."/>
            <person name="Jayaseelan J.C."/>
            <person name="Lara F."/>
            <person name="Munidasa M."/>
            <person name="Palculict T."/>
            <person name="Patil S."/>
            <person name="Pu L.-L."/>
            <person name="Saada N."/>
            <person name="Tang L."/>
            <person name="Weissenberger G."/>
            <person name="Zhu Y."/>
            <person name="Hemphill L."/>
            <person name="Shang Y."/>
            <person name="Youmans B."/>
            <person name="Ayvaz T."/>
            <person name="Ross M."/>
            <person name="Santibanez J."/>
            <person name="Aqrawi P."/>
            <person name="Gross S."/>
            <person name="Joshi V."/>
            <person name="Fowler G."/>
            <person name="Nazareth L."/>
            <person name="Reid J."/>
            <person name="Worley K."/>
            <person name="Petrosino J."/>
            <person name="Highlander S."/>
            <person name="Gibbs R."/>
            <person name="Gibbs R."/>
        </authorList>
    </citation>
    <scope>NUCLEOTIDE SEQUENCE [LARGE SCALE GENOMIC DNA]</scope>
    <source>
        <strain evidence="3">ATCC 19194</strain>
    </source>
</reference>
<feature type="chain" id="PRO_5003067549" evidence="1">
    <location>
        <begin position="21"/>
        <end position="58"/>
    </location>
</feature>
<evidence type="ECO:0000256" key="1">
    <source>
        <dbReference type="SAM" id="SignalP"/>
    </source>
</evidence>
<accession>D4XLW5</accession>
<feature type="signal peptide" evidence="1">
    <location>
        <begin position="1"/>
        <end position="20"/>
    </location>
</feature>
<dbReference type="Proteomes" id="UP000003085">
    <property type="component" value="Unassembled WGS sequence"/>
</dbReference>
<sequence>MLRNKFVVLAMLPLMLSACGGGSSSSSSTNTNENRAEVFSNGESKLFTYEVDLDFEQE</sequence>
<dbReference type="HOGENOM" id="CLU_2983359_0_0_6"/>
<dbReference type="PROSITE" id="PS51257">
    <property type="entry name" value="PROKAR_LIPOPROTEIN"/>
    <property type="match status" value="1"/>
</dbReference>
<evidence type="ECO:0000313" key="2">
    <source>
        <dbReference type="EMBL" id="EFF83840.1"/>
    </source>
</evidence>
<gene>
    <name evidence="2" type="ORF">HMP0015_0707</name>
</gene>
<evidence type="ECO:0000313" key="3">
    <source>
        <dbReference type="Proteomes" id="UP000003085"/>
    </source>
</evidence>
<dbReference type="AlphaFoldDB" id="D4XLW5"/>
<comment type="caution">
    <text evidence="2">The sequence shown here is derived from an EMBL/GenBank/DDBJ whole genome shotgun (WGS) entry which is preliminary data.</text>
</comment>
<dbReference type="EMBL" id="ADMT01000089">
    <property type="protein sequence ID" value="EFF83840.1"/>
    <property type="molecule type" value="Genomic_DNA"/>
</dbReference>
<keyword evidence="1" id="KW-0732">Signal</keyword>
<proteinExistence type="predicted"/>
<protein>
    <submittedName>
        <fullName evidence="2">Uncharacterized protein</fullName>
    </submittedName>
</protein>
<organism evidence="2 3">
    <name type="scientific">Acinetobacter haemolyticus ATCC 19194</name>
    <dbReference type="NCBI Taxonomy" id="707232"/>
    <lineage>
        <taxon>Bacteria</taxon>
        <taxon>Pseudomonadati</taxon>
        <taxon>Pseudomonadota</taxon>
        <taxon>Gammaproteobacteria</taxon>
        <taxon>Moraxellales</taxon>
        <taxon>Moraxellaceae</taxon>
        <taxon>Acinetobacter</taxon>
    </lineage>
</organism>